<keyword evidence="5 7" id="KW-0408">Iron</keyword>
<comment type="caution">
    <text evidence="8">The sequence shown here is derived from an EMBL/GenBank/DDBJ whole genome shotgun (WGS) entry which is preliminary data.</text>
</comment>
<dbReference type="CDD" id="cd11051">
    <property type="entry name" value="CYP59-like"/>
    <property type="match status" value="1"/>
</dbReference>
<keyword evidence="9" id="KW-1185">Reference proteome</keyword>
<dbReference type="SUPFAM" id="SSF48264">
    <property type="entry name" value="Cytochrome P450"/>
    <property type="match status" value="1"/>
</dbReference>
<organism evidence="8 9">
    <name type="scientific">Penicillium frequentans</name>
    <dbReference type="NCBI Taxonomy" id="3151616"/>
    <lineage>
        <taxon>Eukaryota</taxon>
        <taxon>Fungi</taxon>
        <taxon>Dikarya</taxon>
        <taxon>Ascomycota</taxon>
        <taxon>Pezizomycotina</taxon>
        <taxon>Eurotiomycetes</taxon>
        <taxon>Eurotiomycetidae</taxon>
        <taxon>Eurotiales</taxon>
        <taxon>Aspergillaceae</taxon>
        <taxon>Penicillium</taxon>
    </lineage>
</organism>
<evidence type="ECO:0000256" key="5">
    <source>
        <dbReference type="ARBA" id="ARBA00023004"/>
    </source>
</evidence>
<keyword evidence="4" id="KW-0560">Oxidoreductase</keyword>
<evidence type="ECO:0008006" key="10">
    <source>
        <dbReference type="Google" id="ProtNLM"/>
    </source>
</evidence>
<keyword evidence="6" id="KW-0503">Monooxygenase</keyword>
<dbReference type="AlphaFoldDB" id="A0AAD6GCC0"/>
<dbReference type="InterPro" id="IPR036396">
    <property type="entry name" value="Cyt_P450_sf"/>
</dbReference>
<accession>A0AAD6GCC0</accession>
<dbReference type="GO" id="GO:0016705">
    <property type="term" value="F:oxidoreductase activity, acting on paired donors, with incorporation or reduction of molecular oxygen"/>
    <property type="evidence" value="ECO:0007669"/>
    <property type="project" value="InterPro"/>
</dbReference>
<dbReference type="Proteomes" id="UP001220324">
    <property type="component" value="Unassembled WGS sequence"/>
</dbReference>
<sequence>MVPAILDYFRVNGGRMFLALAFVLLLRMLYSIGKTRLRLYGIRKQGLPAPAWGFGAGNLAMLPDLLAKLPKNAQQSDAFTLLSYDFPKFDNCFYMDVWPFTPKPFLVITSLDLAVQACQTYALPKPHTLTQYFNPFTGGPNIFTTNGYEWKRARSLFNSAFSTSTIMKQTAHIVEEADVYVALLREHARKGDTFSLDKMTCDYMMDIIGSVAINDRFKSLREHNPLAEAMRTLIKWHVQDEEMNPFVRWNPIRYMVEWYNGRIMARYIENALDRRYEAWRQSKPSSRPKSIMDLVIADFMRTRPTEQRLDPEFKKWATIQVRTFLFAGHDSTAATIVYSVYILSKHPKILARVRAEHDDVFGEDITTASQLLKDRPELINQIPYTLAVIKEILRLYPPASALREGQPGVELQDHNGIKYPTDGFLLWILHGSIQRNPNYWPDPHSFLPDRWLVEPGHPLYPPKHGWRVFELGPRDCIGQSLAMLDIKITLVLTLREFDFQDQYAELDRLHPKNGPQTVFGERAYQVPQGASHPADGMPCRVKQRVNRICV</sequence>
<comment type="similarity">
    <text evidence="1">Belongs to the cytochrome P450 family.</text>
</comment>
<evidence type="ECO:0000256" key="2">
    <source>
        <dbReference type="ARBA" id="ARBA00022617"/>
    </source>
</evidence>
<dbReference type="InterPro" id="IPR050196">
    <property type="entry name" value="Cytochrome_P450_Monoox"/>
</dbReference>
<feature type="binding site" description="axial binding residue" evidence="7">
    <location>
        <position position="476"/>
    </location>
    <ligand>
        <name>heme</name>
        <dbReference type="ChEBI" id="CHEBI:30413"/>
    </ligand>
    <ligandPart>
        <name>Fe</name>
        <dbReference type="ChEBI" id="CHEBI:18248"/>
    </ligandPart>
</feature>
<dbReference type="PRINTS" id="PR00385">
    <property type="entry name" value="P450"/>
</dbReference>
<dbReference type="InterPro" id="IPR001128">
    <property type="entry name" value="Cyt_P450"/>
</dbReference>
<evidence type="ECO:0000313" key="8">
    <source>
        <dbReference type="EMBL" id="KAJ5533735.1"/>
    </source>
</evidence>
<evidence type="ECO:0000256" key="4">
    <source>
        <dbReference type="ARBA" id="ARBA00023002"/>
    </source>
</evidence>
<dbReference type="GO" id="GO:0005506">
    <property type="term" value="F:iron ion binding"/>
    <property type="evidence" value="ECO:0007669"/>
    <property type="project" value="InterPro"/>
</dbReference>
<dbReference type="Gene3D" id="1.10.630.10">
    <property type="entry name" value="Cytochrome P450"/>
    <property type="match status" value="1"/>
</dbReference>
<dbReference type="GO" id="GO:0043386">
    <property type="term" value="P:mycotoxin biosynthetic process"/>
    <property type="evidence" value="ECO:0007669"/>
    <property type="project" value="UniProtKB-ARBA"/>
</dbReference>
<protein>
    <recommendedName>
        <fullName evidence="10">Sterigmatocystin biosynthesis P450 monooxygenase stcS</fullName>
    </recommendedName>
</protein>
<keyword evidence="2 7" id="KW-0349">Heme</keyword>
<dbReference type="PANTHER" id="PTHR24291:SF50">
    <property type="entry name" value="BIFUNCTIONAL ALBAFLAVENONE MONOOXYGENASE_TERPENE SYNTHASE"/>
    <property type="match status" value="1"/>
</dbReference>
<dbReference type="PANTHER" id="PTHR24291">
    <property type="entry name" value="CYTOCHROME P450 FAMILY 4"/>
    <property type="match status" value="1"/>
</dbReference>
<name>A0AAD6GCC0_9EURO</name>
<dbReference type="Pfam" id="PF00067">
    <property type="entry name" value="p450"/>
    <property type="match status" value="1"/>
</dbReference>
<comment type="cofactor">
    <cofactor evidence="7">
        <name>heme</name>
        <dbReference type="ChEBI" id="CHEBI:30413"/>
    </cofactor>
</comment>
<keyword evidence="3 7" id="KW-0479">Metal-binding</keyword>
<evidence type="ECO:0000256" key="7">
    <source>
        <dbReference type="PIRSR" id="PIRSR602401-1"/>
    </source>
</evidence>
<gene>
    <name evidence="8" type="ORF">N7494_010287</name>
</gene>
<evidence type="ECO:0000256" key="1">
    <source>
        <dbReference type="ARBA" id="ARBA00010617"/>
    </source>
</evidence>
<dbReference type="GO" id="GO:0004497">
    <property type="term" value="F:monooxygenase activity"/>
    <property type="evidence" value="ECO:0007669"/>
    <property type="project" value="UniProtKB-KW"/>
</dbReference>
<dbReference type="InterPro" id="IPR002401">
    <property type="entry name" value="Cyt_P450_E_grp-I"/>
</dbReference>
<evidence type="ECO:0000256" key="3">
    <source>
        <dbReference type="ARBA" id="ARBA00022723"/>
    </source>
</evidence>
<evidence type="ECO:0000256" key="6">
    <source>
        <dbReference type="ARBA" id="ARBA00023033"/>
    </source>
</evidence>
<reference evidence="8 9" key="1">
    <citation type="journal article" date="2023" name="IMA Fungus">
        <title>Comparative genomic study of the Penicillium genus elucidates a diverse pangenome and 15 lateral gene transfer events.</title>
        <authorList>
            <person name="Petersen C."/>
            <person name="Sorensen T."/>
            <person name="Nielsen M.R."/>
            <person name="Sondergaard T.E."/>
            <person name="Sorensen J.L."/>
            <person name="Fitzpatrick D.A."/>
            <person name="Frisvad J.C."/>
            <person name="Nielsen K.L."/>
        </authorList>
    </citation>
    <scope>NUCLEOTIDE SEQUENCE [LARGE SCALE GENOMIC DNA]</scope>
    <source>
        <strain evidence="8 9">IBT 35679</strain>
    </source>
</reference>
<proteinExistence type="inferred from homology"/>
<dbReference type="EMBL" id="JAQIZZ010000007">
    <property type="protein sequence ID" value="KAJ5533735.1"/>
    <property type="molecule type" value="Genomic_DNA"/>
</dbReference>
<dbReference type="PRINTS" id="PR00463">
    <property type="entry name" value="EP450I"/>
</dbReference>
<dbReference type="GO" id="GO:0020037">
    <property type="term" value="F:heme binding"/>
    <property type="evidence" value="ECO:0007669"/>
    <property type="project" value="InterPro"/>
</dbReference>
<evidence type="ECO:0000313" key="9">
    <source>
        <dbReference type="Proteomes" id="UP001220324"/>
    </source>
</evidence>